<dbReference type="AlphaFoldDB" id="A0A9P6DA65"/>
<gene>
    <name evidence="1" type="ORF">BDN71DRAFT_467456</name>
</gene>
<evidence type="ECO:0000313" key="1">
    <source>
        <dbReference type="EMBL" id="KAF9488350.1"/>
    </source>
</evidence>
<sequence length="246" mass="27648">MQRPTNSETPEPRVYINALRPPIGTDFFNFKDALVFNDVILGNSKSSIAFLLRVNLGVQAYSYASGANPNEPDFAAKGGMVHVVLVLDGDMQVTSEYATQWDYIDVEITAPNGFRPSLHQPATGSQEGDDWTYDIHYEEVLPTFKNMGNEAFDFHAKFQDTYKRKNVEENGLWNTSMCRIHLQPNPQGAISERTYKIRALSIFRTSAPLNDIARFNFKAHVRPAGVSDNSMFYVVNKPLDVLVGFA</sequence>
<protein>
    <submittedName>
        <fullName evidence="1">Uncharacterized protein</fullName>
    </submittedName>
</protein>
<dbReference type="EMBL" id="MU154717">
    <property type="protein sequence ID" value="KAF9488350.1"/>
    <property type="molecule type" value="Genomic_DNA"/>
</dbReference>
<reference evidence="1" key="1">
    <citation type="submission" date="2020-11" db="EMBL/GenBank/DDBJ databases">
        <authorList>
            <consortium name="DOE Joint Genome Institute"/>
            <person name="Ahrendt S."/>
            <person name="Riley R."/>
            <person name="Andreopoulos W."/>
            <person name="Labutti K."/>
            <person name="Pangilinan J."/>
            <person name="Ruiz-Duenas F.J."/>
            <person name="Barrasa J.M."/>
            <person name="Sanchez-Garcia M."/>
            <person name="Camarero S."/>
            <person name="Miyauchi S."/>
            <person name="Serrano A."/>
            <person name="Linde D."/>
            <person name="Babiker R."/>
            <person name="Drula E."/>
            <person name="Ayuso-Fernandez I."/>
            <person name="Pacheco R."/>
            <person name="Padilla G."/>
            <person name="Ferreira P."/>
            <person name="Barriuso J."/>
            <person name="Kellner H."/>
            <person name="Castanera R."/>
            <person name="Alfaro M."/>
            <person name="Ramirez L."/>
            <person name="Pisabarro A.G."/>
            <person name="Kuo A."/>
            <person name="Tritt A."/>
            <person name="Lipzen A."/>
            <person name="He G."/>
            <person name="Yan M."/>
            <person name="Ng V."/>
            <person name="Cullen D."/>
            <person name="Martin F."/>
            <person name="Rosso M.-N."/>
            <person name="Henrissat B."/>
            <person name="Hibbett D."/>
            <person name="Martinez A.T."/>
            <person name="Grigoriev I.V."/>
        </authorList>
    </citation>
    <scope>NUCLEOTIDE SEQUENCE</scope>
    <source>
        <strain evidence="1">ATCC 90797</strain>
    </source>
</reference>
<comment type="caution">
    <text evidence="1">The sequence shown here is derived from an EMBL/GenBank/DDBJ whole genome shotgun (WGS) entry which is preliminary data.</text>
</comment>
<keyword evidence="2" id="KW-1185">Reference proteome</keyword>
<name>A0A9P6DA65_PLEER</name>
<dbReference type="Proteomes" id="UP000807025">
    <property type="component" value="Unassembled WGS sequence"/>
</dbReference>
<accession>A0A9P6DA65</accession>
<dbReference type="OrthoDB" id="10337712at2759"/>
<evidence type="ECO:0000313" key="2">
    <source>
        <dbReference type="Proteomes" id="UP000807025"/>
    </source>
</evidence>
<proteinExistence type="predicted"/>
<organism evidence="1 2">
    <name type="scientific">Pleurotus eryngii</name>
    <name type="common">Boletus of the steppes</name>
    <dbReference type="NCBI Taxonomy" id="5323"/>
    <lineage>
        <taxon>Eukaryota</taxon>
        <taxon>Fungi</taxon>
        <taxon>Dikarya</taxon>
        <taxon>Basidiomycota</taxon>
        <taxon>Agaricomycotina</taxon>
        <taxon>Agaricomycetes</taxon>
        <taxon>Agaricomycetidae</taxon>
        <taxon>Agaricales</taxon>
        <taxon>Pleurotineae</taxon>
        <taxon>Pleurotaceae</taxon>
        <taxon>Pleurotus</taxon>
    </lineage>
</organism>